<reference evidence="1" key="1">
    <citation type="submission" date="2017-10" db="EMBL/GenBank/DDBJ databases">
        <title>Genome sequence of cellulolytic Lachnospiraceae bacterium XHS1971 isolated from hotspring sediment.</title>
        <authorList>
            <person name="Vasudevan G."/>
            <person name="Joshi A.J."/>
            <person name="Hivarkar S."/>
            <person name="Lanjekar V.B."/>
            <person name="Dhakephalkar P.K."/>
            <person name="Dagar S."/>
        </authorList>
    </citation>
    <scope>NUCLEOTIDE SEQUENCE</scope>
    <source>
        <strain evidence="1">XHS1971</strain>
    </source>
</reference>
<evidence type="ECO:0000313" key="2">
    <source>
        <dbReference type="Proteomes" id="UP000224460"/>
    </source>
</evidence>
<protein>
    <submittedName>
        <fullName evidence="1">Uncharacterized protein</fullName>
    </submittedName>
</protein>
<evidence type="ECO:0000313" key="1">
    <source>
        <dbReference type="EMBL" id="PHV69848.1"/>
    </source>
</evidence>
<organism evidence="1 2">
    <name type="scientific">Sporanaerobium hydrogeniformans</name>
    <dbReference type="NCBI Taxonomy" id="3072179"/>
    <lineage>
        <taxon>Bacteria</taxon>
        <taxon>Bacillati</taxon>
        <taxon>Bacillota</taxon>
        <taxon>Clostridia</taxon>
        <taxon>Lachnospirales</taxon>
        <taxon>Lachnospiraceae</taxon>
        <taxon>Sporanaerobium</taxon>
    </lineage>
</organism>
<dbReference type="Proteomes" id="UP000224460">
    <property type="component" value="Unassembled WGS sequence"/>
</dbReference>
<accession>A0AC61DAP8</accession>
<dbReference type="EMBL" id="PEDL01000017">
    <property type="protein sequence ID" value="PHV69848.1"/>
    <property type="molecule type" value="Genomic_DNA"/>
</dbReference>
<comment type="caution">
    <text evidence="1">The sequence shown here is derived from an EMBL/GenBank/DDBJ whole genome shotgun (WGS) entry which is preliminary data.</text>
</comment>
<keyword evidence="2" id="KW-1185">Reference proteome</keyword>
<gene>
    <name evidence="1" type="ORF">CS063_13495</name>
</gene>
<name>A0AC61DAP8_9FIRM</name>
<sequence length="300" mass="32043">MNNTKVGQFFKKYGFYIAVGVICIGALTAIFILPSMEGNVKEQANPYAANEAATGNDVKAQDEQVGDVIVEMEPEGIAPDASEEQAVVKEDEKSSSLATSEESKEAVEGVVPENFESTTATVASEPFFAKGDTFVWPVDGKVVVPYTDAATSHWYSESLNQTMRTFGVCIAAQTGENVKAVADGKVIDIVDDSTILEGDMPYVGRTMIIDNGNGYKTVYGFQGGTPNKDLLGKVVKAGDIIGTVGKPMGAFVLEGSNIYLQVMCNEDIVNPLEFLDYKQNASNVSVEVEGVDMGHTADAE</sequence>
<proteinExistence type="predicted"/>